<dbReference type="OMA" id="VEIKFVT"/>
<feature type="region of interest" description="Disordered" evidence="1">
    <location>
        <begin position="1"/>
        <end position="224"/>
    </location>
</feature>
<name>A0A5M3MK12_CONPW</name>
<dbReference type="KEGG" id="cput:CONPUDRAFT_166317"/>
<feature type="compositionally biased region" description="Basic and acidic residues" evidence="1">
    <location>
        <begin position="74"/>
        <end position="94"/>
    </location>
</feature>
<sequence>MFKLFRRVSGSFLPRPDRPFPEDATSNAPTVGRKRRADDDEAEPRASMSMKRSRPESTLVDPASVALPPDLSPIEERKDGEDVKEVTEGVKEVELQDAAPVVAVAGSSTDATEPTEDAPIADSEPTPMVTDSSAEGAEEVKETAVVVEEPEKIVAEEKVSESKDVDGESVASTKVDEEDVQVQESDTAAAEAAVKPAVAATSLPEDVVKADTPSATQVAAEQEA</sequence>
<evidence type="ECO:0000313" key="3">
    <source>
        <dbReference type="Proteomes" id="UP000053558"/>
    </source>
</evidence>
<gene>
    <name evidence="2" type="ORF">CONPUDRAFT_166317</name>
</gene>
<dbReference type="GeneID" id="19205516"/>
<protein>
    <submittedName>
        <fullName evidence="2">Uncharacterized protein</fullName>
    </submittedName>
</protein>
<dbReference type="RefSeq" id="XP_007769959.1">
    <property type="nucleotide sequence ID" value="XM_007771769.1"/>
</dbReference>
<feature type="compositionally biased region" description="Polar residues" evidence="1">
    <location>
        <begin position="213"/>
        <end position="224"/>
    </location>
</feature>
<dbReference type="EMBL" id="JH711580">
    <property type="protein sequence ID" value="EIW79569.1"/>
    <property type="molecule type" value="Genomic_DNA"/>
</dbReference>
<feature type="compositionally biased region" description="Basic and acidic residues" evidence="1">
    <location>
        <begin position="149"/>
        <end position="166"/>
    </location>
</feature>
<dbReference type="AlphaFoldDB" id="A0A5M3MK12"/>
<keyword evidence="3" id="KW-1185">Reference proteome</keyword>
<accession>A0A5M3MK12</accession>
<feature type="compositionally biased region" description="Low complexity" evidence="1">
    <location>
        <begin position="188"/>
        <end position="200"/>
    </location>
</feature>
<reference evidence="3" key="1">
    <citation type="journal article" date="2012" name="Science">
        <title>The Paleozoic origin of enzymatic lignin decomposition reconstructed from 31 fungal genomes.</title>
        <authorList>
            <person name="Floudas D."/>
            <person name="Binder M."/>
            <person name="Riley R."/>
            <person name="Barry K."/>
            <person name="Blanchette R.A."/>
            <person name="Henrissat B."/>
            <person name="Martinez A.T."/>
            <person name="Otillar R."/>
            <person name="Spatafora J.W."/>
            <person name="Yadav J.S."/>
            <person name="Aerts A."/>
            <person name="Benoit I."/>
            <person name="Boyd A."/>
            <person name="Carlson A."/>
            <person name="Copeland A."/>
            <person name="Coutinho P.M."/>
            <person name="de Vries R.P."/>
            <person name="Ferreira P."/>
            <person name="Findley K."/>
            <person name="Foster B."/>
            <person name="Gaskell J."/>
            <person name="Glotzer D."/>
            <person name="Gorecki P."/>
            <person name="Heitman J."/>
            <person name="Hesse C."/>
            <person name="Hori C."/>
            <person name="Igarashi K."/>
            <person name="Jurgens J.A."/>
            <person name="Kallen N."/>
            <person name="Kersten P."/>
            <person name="Kohler A."/>
            <person name="Kuees U."/>
            <person name="Kumar T.K.A."/>
            <person name="Kuo A."/>
            <person name="LaButti K."/>
            <person name="Larrondo L.F."/>
            <person name="Lindquist E."/>
            <person name="Ling A."/>
            <person name="Lombard V."/>
            <person name="Lucas S."/>
            <person name="Lundell T."/>
            <person name="Martin R."/>
            <person name="McLaughlin D.J."/>
            <person name="Morgenstern I."/>
            <person name="Morin E."/>
            <person name="Murat C."/>
            <person name="Nagy L.G."/>
            <person name="Nolan M."/>
            <person name="Ohm R.A."/>
            <person name="Patyshakuliyeva A."/>
            <person name="Rokas A."/>
            <person name="Ruiz-Duenas F.J."/>
            <person name="Sabat G."/>
            <person name="Salamov A."/>
            <person name="Samejima M."/>
            <person name="Schmutz J."/>
            <person name="Slot J.C."/>
            <person name="St John F."/>
            <person name="Stenlid J."/>
            <person name="Sun H."/>
            <person name="Sun S."/>
            <person name="Syed K."/>
            <person name="Tsang A."/>
            <person name="Wiebenga A."/>
            <person name="Young D."/>
            <person name="Pisabarro A."/>
            <person name="Eastwood D.C."/>
            <person name="Martin F."/>
            <person name="Cullen D."/>
            <person name="Grigoriev I.V."/>
            <person name="Hibbett D.S."/>
        </authorList>
    </citation>
    <scope>NUCLEOTIDE SEQUENCE [LARGE SCALE GENOMIC DNA]</scope>
    <source>
        <strain evidence="3">RWD-64-598 SS2</strain>
    </source>
</reference>
<proteinExistence type="predicted"/>
<evidence type="ECO:0000256" key="1">
    <source>
        <dbReference type="SAM" id="MobiDB-lite"/>
    </source>
</evidence>
<evidence type="ECO:0000313" key="2">
    <source>
        <dbReference type="EMBL" id="EIW79569.1"/>
    </source>
</evidence>
<comment type="caution">
    <text evidence="2">The sequence shown here is derived from an EMBL/GenBank/DDBJ whole genome shotgun (WGS) entry which is preliminary data.</text>
</comment>
<organism evidence="2 3">
    <name type="scientific">Coniophora puteana (strain RWD-64-598)</name>
    <name type="common">Brown rot fungus</name>
    <dbReference type="NCBI Taxonomy" id="741705"/>
    <lineage>
        <taxon>Eukaryota</taxon>
        <taxon>Fungi</taxon>
        <taxon>Dikarya</taxon>
        <taxon>Basidiomycota</taxon>
        <taxon>Agaricomycotina</taxon>
        <taxon>Agaricomycetes</taxon>
        <taxon>Agaricomycetidae</taxon>
        <taxon>Boletales</taxon>
        <taxon>Coniophorineae</taxon>
        <taxon>Coniophoraceae</taxon>
        <taxon>Coniophora</taxon>
    </lineage>
</organism>
<dbReference type="Proteomes" id="UP000053558">
    <property type="component" value="Unassembled WGS sequence"/>
</dbReference>
<dbReference type="OrthoDB" id="3269227at2759"/>